<feature type="compositionally biased region" description="Basic and acidic residues" evidence="1">
    <location>
        <begin position="590"/>
        <end position="601"/>
    </location>
</feature>
<accession>A0A4U6XAE4</accession>
<feature type="region of interest" description="Disordered" evidence="1">
    <location>
        <begin position="590"/>
        <end position="669"/>
    </location>
</feature>
<proteinExistence type="predicted"/>
<feature type="compositionally biased region" description="Acidic residues" evidence="1">
    <location>
        <begin position="155"/>
        <end position="169"/>
    </location>
</feature>
<dbReference type="AlphaFoldDB" id="A0A4U6XAE4"/>
<sequence>MPRLALHRRDLMGTLFFVAVEGPITGVLRSGSAVTVALMRRPKYSISTAEPSVTVLGSVPVEEHGFLAQDDGAAVVDAPLLRVDGEAEAGLEGVVLRGDVDAVGPESRLEPEGVEGGAARCDDPLRLAGLPENIPEARAVLRAGVHLPPGLADEGQADDGDGDAGDDGGLDAGVGHVPEVVGGADAGDNLGGPRAPEPDAARAAGGVAHLDELCRRRPRLEAGLPGQVGEVDGPVDGQLEQVAAEPGDEDVAADAAVFVQQKRERDGPGLFCHVARRQPLEQVDGPRAGYLQTADGGEVVHGDGGARLPGLGGGDGRVVPGGPGVAVPGLPLVGQQGQEVLVGLVPLRTLPAAGLEEVGAEVPLAGVEGADAEVARGLARLEGVQDVVDLDEVLGRDLADVVGGEVDLLEARNVALGQVDVGLAGGEELGDGAGDAGRVGDPDGLGDEEAVEVGGAADEGPAVRGEGHDAVEAVVDVGFGEGREQPLGELPGRGEVVRREVEAGRHVALVDPPRGLAQRGRDHGHRAVAVVADAELFAVLAVVEIAVLVPEDRELGVVVVVRGGILCRRRCLAPLRRNGLRLCVLVSDGEKGDGQADHGADLDAPEAGAREDQVGGDDAGGPRGDPRDASVAPLDAGDRGVLEIPDAGGAGALDEQLDGGGGQGQAVGGDVQAAEDDVGAQQGVDGLALGGGEETGLDAPGGGVTALALELLEPLGGLGHLEAADLVEAPHRQQLPDGVLGEGAERLGARRLEHEARRVRR</sequence>
<evidence type="ECO:0000256" key="1">
    <source>
        <dbReference type="SAM" id="MobiDB-lite"/>
    </source>
</evidence>
<reference evidence="2 3" key="1">
    <citation type="journal article" date="2019" name="PLoS ONE">
        <title>Comparative genome analysis indicates high evolutionary potential of pathogenicity genes in Colletotrichum tanaceti.</title>
        <authorList>
            <person name="Lelwala R.V."/>
            <person name="Korhonen P.K."/>
            <person name="Young N.D."/>
            <person name="Scott J.B."/>
            <person name="Ades P.A."/>
            <person name="Gasser R.B."/>
            <person name="Taylor P.W.J."/>
        </authorList>
    </citation>
    <scope>NUCLEOTIDE SEQUENCE [LARGE SCALE GENOMIC DNA]</scope>
    <source>
        <strain evidence="2">BRIP57314</strain>
    </source>
</reference>
<evidence type="ECO:0000313" key="2">
    <source>
        <dbReference type="EMBL" id="TKW52638.1"/>
    </source>
</evidence>
<dbReference type="Proteomes" id="UP000310108">
    <property type="component" value="Unassembled WGS sequence"/>
</dbReference>
<comment type="caution">
    <text evidence="2">The sequence shown here is derived from an EMBL/GenBank/DDBJ whole genome shotgun (WGS) entry which is preliminary data.</text>
</comment>
<evidence type="ECO:0000313" key="3">
    <source>
        <dbReference type="Proteomes" id="UP000310108"/>
    </source>
</evidence>
<feature type="region of interest" description="Disordered" evidence="1">
    <location>
        <begin position="181"/>
        <end position="200"/>
    </location>
</feature>
<protein>
    <submittedName>
        <fullName evidence="2">Uncharacterized protein</fullName>
    </submittedName>
</protein>
<keyword evidence="3" id="KW-1185">Reference proteome</keyword>
<gene>
    <name evidence="2" type="ORF">CTA1_11786</name>
</gene>
<feature type="region of interest" description="Disordered" evidence="1">
    <location>
        <begin position="148"/>
        <end position="174"/>
    </location>
</feature>
<organism evidence="2 3">
    <name type="scientific">Colletotrichum tanaceti</name>
    <dbReference type="NCBI Taxonomy" id="1306861"/>
    <lineage>
        <taxon>Eukaryota</taxon>
        <taxon>Fungi</taxon>
        <taxon>Dikarya</taxon>
        <taxon>Ascomycota</taxon>
        <taxon>Pezizomycotina</taxon>
        <taxon>Sordariomycetes</taxon>
        <taxon>Hypocreomycetidae</taxon>
        <taxon>Glomerellales</taxon>
        <taxon>Glomerellaceae</taxon>
        <taxon>Colletotrichum</taxon>
        <taxon>Colletotrichum destructivum species complex</taxon>
    </lineage>
</organism>
<dbReference type="EMBL" id="PJEX01000228">
    <property type="protein sequence ID" value="TKW52638.1"/>
    <property type="molecule type" value="Genomic_DNA"/>
</dbReference>
<name>A0A4U6XAE4_9PEZI</name>
<feature type="compositionally biased region" description="Gly residues" evidence="1">
    <location>
        <begin position="658"/>
        <end position="667"/>
    </location>
</feature>